<keyword evidence="4" id="KW-0479">Metal-binding</keyword>
<keyword evidence="6" id="KW-1133">Transmembrane helix</keyword>
<keyword evidence="3" id="KW-0808">Transferase</keyword>
<dbReference type="InterPro" id="IPR040409">
    <property type="entry name" value="PCS-like"/>
</dbReference>
<dbReference type="InterPro" id="IPR038156">
    <property type="entry name" value="PCS_N_sf"/>
</dbReference>
<keyword evidence="9" id="KW-1185">Reference proteome</keyword>
<dbReference type="Gene3D" id="3.90.70.30">
    <property type="entry name" value="Phytochelatin synthase, N-terminal domain"/>
    <property type="match status" value="1"/>
</dbReference>
<organism evidence="8 9">
    <name type="scientific">Triparma laevis f. longispina</name>
    <dbReference type="NCBI Taxonomy" id="1714387"/>
    <lineage>
        <taxon>Eukaryota</taxon>
        <taxon>Sar</taxon>
        <taxon>Stramenopiles</taxon>
        <taxon>Ochrophyta</taxon>
        <taxon>Bolidophyceae</taxon>
        <taxon>Parmales</taxon>
        <taxon>Triparmaceae</taxon>
        <taxon>Triparma</taxon>
    </lineage>
</organism>
<evidence type="ECO:0000313" key="8">
    <source>
        <dbReference type="EMBL" id="GMH54169.1"/>
    </source>
</evidence>
<dbReference type="EMBL" id="BRXW01000431">
    <property type="protein sequence ID" value="GMH54169.1"/>
    <property type="molecule type" value="Genomic_DNA"/>
</dbReference>
<evidence type="ECO:0000256" key="6">
    <source>
        <dbReference type="SAM" id="Phobius"/>
    </source>
</evidence>
<dbReference type="AlphaFoldDB" id="A0A9W7DS32"/>
<name>A0A9W7DS32_9STRA</name>
<comment type="caution">
    <text evidence="8">The sequence shown here is derived from an EMBL/GenBank/DDBJ whole genome shotgun (WGS) entry which is preliminary data.</text>
</comment>
<dbReference type="InterPro" id="IPR038765">
    <property type="entry name" value="Papain-like_cys_pep_sf"/>
</dbReference>
<dbReference type="PROSITE" id="PS51443">
    <property type="entry name" value="PCS"/>
    <property type="match status" value="1"/>
</dbReference>
<dbReference type="InterPro" id="IPR007719">
    <property type="entry name" value="PCS_N"/>
</dbReference>
<keyword evidence="2" id="KW-0104">Cadmium</keyword>
<gene>
    <name evidence="8" type="ORF">TrLO_g12815</name>
</gene>
<dbReference type="SUPFAM" id="SSF54001">
    <property type="entry name" value="Cysteine proteinases"/>
    <property type="match status" value="1"/>
</dbReference>
<accession>A0A9W7DS32</accession>
<feature type="region of interest" description="Disordered" evidence="5">
    <location>
        <begin position="1"/>
        <end position="35"/>
    </location>
</feature>
<evidence type="ECO:0000256" key="4">
    <source>
        <dbReference type="ARBA" id="ARBA00022723"/>
    </source>
</evidence>
<dbReference type="PANTHER" id="PTHR33447:SF20">
    <property type="entry name" value="GLUTATHIONE GAMMA-GLUTAMYLCYSTEINYLTRANSFERASE"/>
    <property type="match status" value="1"/>
</dbReference>
<dbReference type="GO" id="GO:0046938">
    <property type="term" value="P:phytochelatin biosynthetic process"/>
    <property type="evidence" value="ECO:0007669"/>
    <property type="project" value="InterPro"/>
</dbReference>
<dbReference type="OrthoDB" id="448954at2759"/>
<evidence type="ECO:0000313" key="9">
    <source>
        <dbReference type="Proteomes" id="UP001165122"/>
    </source>
</evidence>
<evidence type="ECO:0000259" key="7">
    <source>
        <dbReference type="PROSITE" id="PS51443"/>
    </source>
</evidence>
<dbReference type="PANTHER" id="PTHR33447">
    <property type="entry name" value="GLUTATHIONE GAMMA-GLUTAMYLCYSTEINYLTRANSFERASE"/>
    <property type="match status" value="1"/>
</dbReference>
<feature type="transmembrane region" description="Helical" evidence="6">
    <location>
        <begin position="55"/>
        <end position="76"/>
    </location>
</feature>
<evidence type="ECO:0000256" key="2">
    <source>
        <dbReference type="ARBA" id="ARBA00022539"/>
    </source>
</evidence>
<feature type="domain" description="Peptidase C83" evidence="7">
    <location>
        <begin position="74"/>
        <end position="317"/>
    </location>
</feature>
<keyword evidence="6" id="KW-0472">Membrane</keyword>
<evidence type="ECO:0000256" key="5">
    <source>
        <dbReference type="SAM" id="MobiDB-lite"/>
    </source>
</evidence>
<dbReference type="GO" id="GO:0010038">
    <property type="term" value="P:response to metal ion"/>
    <property type="evidence" value="ECO:0007669"/>
    <property type="project" value="InterPro"/>
</dbReference>
<evidence type="ECO:0000256" key="3">
    <source>
        <dbReference type="ARBA" id="ARBA00022679"/>
    </source>
</evidence>
<proteinExistence type="predicted"/>
<keyword evidence="6" id="KW-0812">Transmembrane</keyword>
<sequence>MPSPKPKSGFTAVPSFTIDEDDENPPPTSSFSISSPTFPTPTLSNFYATQPFPSLTLWFFLFLAGVFLGLTIGLTLNLTPVPSIPQPLNEPIYLNSEAGLTFLEMGSNLPNLLQTIYHTPVQINQANCGIATSASILNTVLYSLTAASPTNLSPPISKTYKPYEYYTQINVRNTSCVSTIMNSIEFDGVETPPYGMTLNQVKELLECHVPELNVEVLNTDLGLEEFRDKLSDCFKHNNCHVAVNFLRSAFGQPGGGHWSPLVNTGNGVYALIDVAKYKEPYLYYLSGEAVYEAVDNLDDCGVWNWPEGQKLLTEEERRGHNTVEVMEKLGCREEKRGVVLLYEE</sequence>
<dbReference type="EC" id="2.3.2.15" evidence="1"/>
<dbReference type="GO" id="GO:0016756">
    <property type="term" value="F:glutathione gamma-glutamylcysteinyltransferase activity"/>
    <property type="evidence" value="ECO:0007669"/>
    <property type="project" value="UniProtKB-EC"/>
</dbReference>
<dbReference type="Proteomes" id="UP001165122">
    <property type="component" value="Unassembled WGS sequence"/>
</dbReference>
<protein>
    <recommendedName>
        <fullName evidence="1">glutathione gamma-glutamylcysteinyltransferase</fullName>
        <ecNumber evidence="1">2.3.2.15</ecNumber>
    </recommendedName>
</protein>
<reference evidence="9" key="1">
    <citation type="journal article" date="2023" name="Commun. Biol.">
        <title>Genome analysis of Parmales, the sister group of diatoms, reveals the evolutionary specialization of diatoms from phago-mixotrophs to photoautotrophs.</title>
        <authorList>
            <person name="Ban H."/>
            <person name="Sato S."/>
            <person name="Yoshikawa S."/>
            <person name="Yamada K."/>
            <person name="Nakamura Y."/>
            <person name="Ichinomiya M."/>
            <person name="Sato N."/>
            <person name="Blanc-Mathieu R."/>
            <person name="Endo H."/>
            <person name="Kuwata A."/>
            <person name="Ogata H."/>
        </authorList>
    </citation>
    <scope>NUCLEOTIDE SEQUENCE [LARGE SCALE GENOMIC DNA]</scope>
    <source>
        <strain evidence="9">NIES 3700</strain>
    </source>
</reference>
<evidence type="ECO:0000256" key="1">
    <source>
        <dbReference type="ARBA" id="ARBA00012468"/>
    </source>
</evidence>
<dbReference type="Pfam" id="PF05023">
    <property type="entry name" value="Phytochelatin"/>
    <property type="match status" value="1"/>
</dbReference>
<dbReference type="GO" id="GO:0046872">
    <property type="term" value="F:metal ion binding"/>
    <property type="evidence" value="ECO:0007669"/>
    <property type="project" value="UniProtKB-KW"/>
</dbReference>